<evidence type="ECO:0000313" key="1">
    <source>
        <dbReference type="EMBL" id="GMF41120.1"/>
    </source>
</evidence>
<comment type="caution">
    <text evidence="1">The sequence shown here is derived from an EMBL/GenBank/DDBJ whole genome shotgun (WGS) entry which is preliminary data.</text>
</comment>
<dbReference type="AlphaFoldDB" id="A0A9W6XM34"/>
<accession>A0A9W6XM34</accession>
<reference evidence="1" key="1">
    <citation type="submission" date="2023-04" db="EMBL/GenBank/DDBJ databases">
        <title>Phytophthora fragariaefolia NBRC 109709.</title>
        <authorList>
            <person name="Ichikawa N."/>
            <person name="Sato H."/>
            <person name="Tonouchi N."/>
        </authorList>
    </citation>
    <scope>NUCLEOTIDE SEQUENCE</scope>
    <source>
        <strain evidence="1">NBRC 109709</strain>
    </source>
</reference>
<proteinExistence type="predicted"/>
<gene>
    <name evidence="1" type="ORF">Pfra01_001288800</name>
</gene>
<name>A0A9W6XM34_9STRA</name>
<evidence type="ECO:0000313" key="2">
    <source>
        <dbReference type="Proteomes" id="UP001165121"/>
    </source>
</evidence>
<dbReference type="Proteomes" id="UP001165121">
    <property type="component" value="Unassembled WGS sequence"/>
</dbReference>
<sequence length="165" mass="17785">MIVDGGARKDEMVGEDLRVLRIDRVGSPAWTVYKDWACSLGEVDPLVQAVFAPPVNLLSSPLSPPVNLAFQIFTEVNSIINHMAPLRIADFTPVGIPVLPDPLPGPLLMVNIRHAEVAVTGLIEAIANPGANYPVINALNTGVYICDVQYAWTGGTHITISVHKR</sequence>
<organism evidence="1 2">
    <name type="scientific">Phytophthora fragariaefolia</name>
    <dbReference type="NCBI Taxonomy" id="1490495"/>
    <lineage>
        <taxon>Eukaryota</taxon>
        <taxon>Sar</taxon>
        <taxon>Stramenopiles</taxon>
        <taxon>Oomycota</taxon>
        <taxon>Peronosporomycetes</taxon>
        <taxon>Peronosporales</taxon>
        <taxon>Peronosporaceae</taxon>
        <taxon>Phytophthora</taxon>
    </lineage>
</organism>
<keyword evidence="2" id="KW-1185">Reference proteome</keyword>
<dbReference type="OrthoDB" id="113191at2759"/>
<dbReference type="EMBL" id="BSXT01001310">
    <property type="protein sequence ID" value="GMF41120.1"/>
    <property type="molecule type" value="Genomic_DNA"/>
</dbReference>
<protein>
    <submittedName>
        <fullName evidence="1">Unnamed protein product</fullName>
    </submittedName>
</protein>